<proteinExistence type="predicted"/>
<organism evidence="1">
    <name type="scientific">Xenopus tropicalis</name>
    <name type="common">Western clawed frog</name>
    <name type="synonym">Silurana tropicalis</name>
    <dbReference type="NCBI Taxonomy" id="8364"/>
    <lineage>
        <taxon>Eukaryota</taxon>
        <taxon>Metazoa</taxon>
        <taxon>Chordata</taxon>
        <taxon>Craniata</taxon>
        <taxon>Vertebrata</taxon>
        <taxon>Euteleostomi</taxon>
        <taxon>Amphibia</taxon>
        <taxon>Batrachia</taxon>
        <taxon>Anura</taxon>
        <taxon>Pipoidea</taxon>
        <taxon>Pipidae</taxon>
        <taxon>Xenopodinae</taxon>
        <taxon>Xenopus</taxon>
        <taxon>Silurana</taxon>
    </lineage>
</organism>
<reference evidence="1" key="1">
    <citation type="submission" date="2009-11" db="EMBL/GenBank/DDBJ databases">
        <authorList>
            <consortium name="US DOE Joint Genome Institute (JGI-PGF)"/>
            <person name="Ottilar R."/>
            <person name="Schmutz J."/>
            <person name="Salamov A."/>
            <person name="Cheng J.F."/>
            <person name="Lucas S."/>
            <person name="Pitluck S."/>
            <person name="Gundlach H."/>
            <person name="Guo Y."/>
            <person name="Haberer G."/>
            <person name="Nasrallah J."/>
            <person name="Mayer K.F.X."/>
            <person name="van de Peer Y."/>
            <person name="Weigel D."/>
            <person name="Grigoriev I.V."/>
        </authorList>
    </citation>
    <scope>NUCLEOTIDE SEQUENCE</scope>
    <source>
        <strain evidence="1">Nigerian</strain>
    </source>
</reference>
<reference evidence="1" key="3">
    <citation type="submission" date="2016-05" db="EMBL/GenBank/DDBJ databases">
        <title>WGS assembly of Xenopus tropicalis.</title>
        <authorList>
            <person name="Sessions A."/>
            <person name="Jenkins J."/>
            <person name="Mitros T."/>
            <person name="Lyons J.T."/>
            <person name="Dichmann D.S."/>
            <person name="Robert J."/>
            <person name="Harland R.M."/>
            <person name="Rokhsar D.S."/>
        </authorList>
    </citation>
    <scope>NUCLEOTIDE SEQUENCE</scope>
    <source>
        <strain evidence="1">Nigerian</strain>
    </source>
</reference>
<name>A0A1B8XXC6_XENTR</name>
<dbReference type="EMBL" id="KV460890">
    <property type="protein sequence ID" value="OCA15306.1"/>
    <property type="molecule type" value="Genomic_DNA"/>
</dbReference>
<protein>
    <submittedName>
        <fullName evidence="1">Uncharacterized protein</fullName>
    </submittedName>
</protein>
<accession>A0A1B8XXC6</accession>
<dbReference type="AlphaFoldDB" id="A0A1B8XXC6"/>
<reference evidence="1" key="2">
    <citation type="journal article" date="2010" name="Science">
        <title>The genome of the Western clawed frog Xenopus tropicalis.</title>
        <authorList>
            <person name="Hellsten U."/>
            <person name="Harland R.M."/>
            <person name="Gilchrist M.J."/>
            <person name="Hendrix D."/>
            <person name="Jurka J."/>
            <person name="Kapitonov V."/>
            <person name="Ovcharenko I."/>
            <person name="Putnam N.H."/>
            <person name="Shu S."/>
            <person name="Taher L."/>
            <person name="Blitz I.L."/>
            <person name="Blumberg B."/>
            <person name="Dichmann D.S."/>
            <person name="Dubchak I."/>
            <person name="Amaya E."/>
            <person name="Detter J.C."/>
            <person name="Fletcher R."/>
            <person name="Gerhard D.S."/>
            <person name="Goodstein D."/>
            <person name="Graves T."/>
            <person name="Grigoriev I.V."/>
            <person name="Grimwood J."/>
            <person name="Kawashima T."/>
            <person name="Lindquist E."/>
            <person name="Lucas S.M."/>
            <person name="Mead P.E."/>
            <person name="Mitros T."/>
            <person name="Ogino H."/>
            <person name="Ohta Y."/>
            <person name="Poliakov A.V."/>
            <person name="Pollet N."/>
            <person name="Robert J."/>
            <person name="Salamov A."/>
            <person name="Sater A.K."/>
            <person name="Schmutz J."/>
            <person name="Terry A."/>
            <person name="Vize P.D."/>
            <person name="Warren W.C."/>
            <person name="Wells D."/>
            <person name="Wills A."/>
            <person name="Wilson R.K."/>
            <person name="Zimmerman L.B."/>
            <person name="Zorn A.M."/>
            <person name="Grainger R."/>
            <person name="Grammer T."/>
            <person name="Khokha M.K."/>
            <person name="Richardson P.M."/>
            <person name="Rokhsar D.S."/>
        </authorList>
    </citation>
    <scope>NUCLEOTIDE SEQUENCE [LARGE SCALE GENOMIC DNA]</scope>
    <source>
        <strain evidence="1">Nigerian</strain>
    </source>
</reference>
<sequence length="77" mass="8228">MESFSIAANGLITVYPVHILGGSVQTIEQRNKPSVIPFIVLTPPPPPSAAIGPPVPPNNLYGLNSYRITYSSMLKGH</sequence>
<evidence type="ECO:0000313" key="1">
    <source>
        <dbReference type="EMBL" id="OCA15306.1"/>
    </source>
</evidence>
<gene>
    <name evidence="1" type="ORF">XENTR_v90030112mg</name>
</gene>